<dbReference type="AlphaFoldDB" id="A0A0C1EB07"/>
<feature type="transmembrane region" description="Helical" evidence="1">
    <location>
        <begin position="187"/>
        <end position="209"/>
    </location>
</feature>
<name>A0A0C1EB07_9NEIS</name>
<sequence>MENNDEQNNALHELNQINQDMAKTQVLAVMVEGTAKAAYEHFESFNLWLLTVSGVTLSFEILNADKIIGYMQLRGFFWCNVCLIVSIICGLISKYLMTIIKSQIYIAQYLKEKLNPIFQDYSAKEESVQQYATQSNIKIYTDLDFNKIIGDFTELFPKLGKWLILRSLEKNKNYDVVLMKLAHNQGIFVFLQTVAFFLSLILGIVFIICNVSQQT</sequence>
<evidence type="ECO:0000313" key="2">
    <source>
        <dbReference type="EMBL" id="KIC09184.1"/>
    </source>
</evidence>
<keyword evidence="1" id="KW-0812">Transmembrane</keyword>
<keyword evidence="1" id="KW-1133">Transmembrane helix</keyword>
<organism evidence="2 4">
    <name type="scientific">Morococcus cerebrosus</name>
    <dbReference type="NCBI Taxonomy" id="1056807"/>
    <lineage>
        <taxon>Bacteria</taxon>
        <taxon>Pseudomonadati</taxon>
        <taxon>Pseudomonadota</taxon>
        <taxon>Betaproteobacteria</taxon>
        <taxon>Neisseriales</taxon>
        <taxon>Neisseriaceae</taxon>
        <taxon>Morococcus</taxon>
    </lineage>
</organism>
<evidence type="ECO:0000313" key="4">
    <source>
        <dbReference type="Proteomes" id="UP000031390"/>
    </source>
</evidence>
<gene>
    <name evidence="2" type="ORF">MCC93_09990</name>
    <name evidence="3" type="ORF">MON37_01850</name>
</gene>
<dbReference type="EMBL" id="CP094242">
    <property type="protein sequence ID" value="UNV87713.1"/>
    <property type="molecule type" value="Genomic_DNA"/>
</dbReference>
<feature type="transmembrane region" description="Helical" evidence="1">
    <location>
        <begin position="45"/>
        <end position="63"/>
    </location>
</feature>
<dbReference type="Proteomes" id="UP000031390">
    <property type="component" value="Unassembled WGS sequence"/>
</dbReference>
<dbReference type="Proteomes" id="UP000829504">
    <property type="component" value="Chromosome"/>
</dbReference>
<reference evidence="3 5" key="2">
    <citation type="submission" date="2022-03" db="EMBL/GenBank/DDBJ databases">
        <title>Genome sequencing of Morococcus cerebrosus.</title>
        <authorList>
            <person name="Baek M.-G."/>
            <person name="Yi H."/>
        </authorList>
    </citation>
    <scope>NUCLEOTIDE SEQUENCE [LARGE SCALE GENOMIC DNA]</scope>
    <source>
        <strain evidence="3 5">CIP 81.93</strain>
    </source>
</reference>
<evidence type="ECO:0000256" key="1">
    <source>
        <dbReference type="SAM" id="Phobius"/>
    </source>
</evidence>
<evidence type="ECO:0000313" key="3">
    <source>
        <dbReference type="EMBL" id="UNV87713.1"/>
    </source>
</evidence>
<keyword evidence="1" id="KW-0472">Membrane</keyword>
<protein>
    <submittedName>
        <fullName evidence="2">Uncharacterized protein</fullName>
    </submittedName>
</protein>
<reference evidence="2 4" key="1">
    <citation type="submission" date="2014-12" db="EMBL/GenBank/DDBJ databases">
        <title>Genome sequence of Morococcus cerebrosus.</title>
        <authorList>
            <person name="Shin S.-K."/>
            <person name="Yi H."/>
        </authorList>
    </citation>
    <scope>NUCLEOTIDE SEQUENCE [LARGE SCALE GENOMIC DNA]</scope>
    <source>
        <strain evidence="2 4">CIP 81.93</strain>
    </source>
</reference>
<feature type="transmembrane region" description="Helical" evidence="1">
    <location>
        <begin position="75"/>
        <end position="96"/>
    </location>
</feature>
<proteinExistence type="predicted"/>
<keyword evidence="5" id="KW-1185">Reference proteome</keyword>
<dbReference type="RefSeq" id="WP_039406752.1">
    <property type="nucleotide sequence ID" value="NZ_CP094242.1"/>
</dbReference>
<dbReference type="EMBL" id="JUFZ01000039">
    <property type="protein sequence ID" value="KIC09184.1"/>
    <property type="molecule type" value="Genomic_DNA"/>
</dbReference>
<evidence type="ECO:0000313" key="5">
    <source>
        <dbReference type="Proteomes" id="UP000829504"/>
    </source>
</evidence>
<accession>A0A0C1EB07</accession>